<evidence type="ECO:0000256" key="5">
    <source>
        <dbReference type="ARBA" id="ARBA00022801"/>
    </source>
</evidence>
<comment type="caution">
    <text evidence="10">The sequence shown here is derived from an EMBL/GenBank/DDBJ whole genome shotgun (WGS) entry which is preliminary data.</text>
</comment>
<dbReference type="Pfam" id="PF01850">
    <property type="entry name" value="PIN"/>
    <property type="match status" value="1"/>
</dbReference>
<evidence type="ECO:0000256" key="8">
    <source>
        <dbReference type="HAMAP-Rule" id="MF_00265"/>
    </source>
</evidence>
<dbReference type="InterPro" id="IPR050556">
    <property type="entry name" value="Type_II_TA_system_RNase"/>
</dbReference>
<accession>A0ABS5ESI4</accession>
<dbReference type="EC" id="3.1.-.-" evidence="8"/>
<organism evidence="10 11">
    <name type="scientific">Plastoroseomonas hellenica</name>
    <dbReference type="NCBI Taxonomy" id="2687306"/>
    <lineage>
        <taxon>Bacteria</taxon>
        <taxon>Pseudomonadati</taxon>
        <taxon>Pseudomonadota</taxon>
        <taxon>Alphaproteobacteria</taxon>
        <taxon>Acetobacterales</taxon>
        <taxon>Acetobacteraceae</taxon>
        <taxon>Plastoroseomonas</taxon>
    </lineage>
</organism>
<dbReference type="Proteomes" id="UP001196870">
    <property type="component" value="Unassembled WGS sequence"/>
</dbReference>
<gene>
    <name evidence="8" type="primary">vapC</name>
    <name evidence="10" type="ORF">GXW71_02670</name>
</gene>
<evidence type="ECO:0000256" key="3">
    <source>
        <dbReference type="ARBA" id="ARBA00022722"/>
    </source>
</evidence>
<reference evidence="11" key="1">
    <citation type="journal article" date="2021" name="Syst. Appl. Microbiol.">
        <title>Roseomonas hellenica sp. nov., isolated from roots of wild-growing Alkanna tinctoria.</title>
        <authorList>
            <person name="Rat A."/>
            <person name="Naranjo H.D."/>
            <person name="Lebbe L."/>
            <person name="Cnockaert M."/>
            <person name="Krigas N."/>
            <person name="Grigoriadou K."/>
            <person name="Maloupa E."/>
            <person name="Willems A."/>
        </authorList>
    </citation>
    <scope>NUCLEOTIDE SEQUENCE [LARGE SCALE GENOMIC DNA]</scope>
    <source>
        <strain evidence="11">LMG 31523</strain>
    </source>
</reference>
<evidence type="ECO:0000259" key="9">
    <source>
        <dbReference type="SMART" id="SM00670"/>
    </source>
</evidence>
<dbReference type="InterPro" id="IPR022907">
    <property type="entry name" value="VapC_family"/>
</dbReference>
<feature type="domain" description="PIN" evidence="9">
    <location>
        <begin position="1"/>
        <end position="118"/>
    </location>
</feature>
<dbReference type="PANTHER" id="PTHR33653">
    <property type="entry name" value="RIBONUCLEASE VAPC2"/>
    <property type="match status" value="1"/>
</dbReference>
<proteinExistence type="inferred from homology"/>
<comment type="function">
    <text evidence="8">Toxic component of a toxin-antitoxin (TA) system. An RNase.</text>
</comment>
<keyword evidence="6 8" id="KW-0460">Magnesium</keyword>
<keyword evidence="4 8" id="KW-0479">Metal-binding</keyword>
<dbReference type="CDD" id="cd18748">
    <property type="entry name" value="PIN_VapC4-5_FitB-like"/>
    <property type="match status" value="1"/>
</dbReference>
<evidence type="ECO:0000256" key="1">
    <source>
        <dbReference type="ARBA" id="ARBA00001946"/>
    </source>
</evidence>
<dbReference type="Gene3D" id="3.40.50.1010">
    <property type="entry name" value="5'-nuclease"/>
    <property type="match status" value="1"/>
</dbReference>
<evidence type="ECO:0000256" key="6">
    <source>
        <dbReference type="ARBA" id="ARBA00022842"/>
    </source>
</evidence>
<keyword evidence="3 8" id="KW-0540">Nuclease</keyword>
<keyword evidence="2 8" id="KW-1277">Toxin-antitoxin system</keyword>
<evidence type="ECO:0000313" key="11">
    <source>
        <dbReference type="Proteomes" id="UP001196870"/>
    </source>
</evidence>
<comment type="cofactor">
    <cofactor evidence="1 8">
        <name>Mg(2+)</name>
        <dbReference type="ChEBI" id="CHEBI:18420"/>
    </cofactor>
</comment>
<sequence>MLDTNILSDLIRNPAGKAAQRLRTVGEDAVCTSIIVAAELRYGAAKRGSAQLLKRVDDVLAEIPVLPFDVPADTEYGGIRAGLEAEGRLIGGNDLLIAAHALALGAAIVTANDREFRRVPGLLVENWLAS</sequence>
<evidence type="ECO:0000256" key="7">
    <source>
        <dbReference type="ARBA" id="ARBA00038093"/>
    </source>
</evidence>
<protein>
    <recommendedName>
        <fullName evidence="8">Ribonuclease VapC</fullName>
        <shortName evidence="8">RNase VapC</shortName>
        <ecNumber evidence="8">3.1.-.-</ecNumber>
    </recommendedName>
    <alternativeName>
        <fullName evidence="8">Toxin VapC</fullName>
    </alternativeName>
</protein>
<evidence type="ECO:0000256" key="2">
    <source>
        <dbReference type="ARBA" id="ARBA00022649"/>
    </source>
</evidence>
<keyword evidence="11" id="KW-1185">Reference proteome</keyword>
<evidence type="ECO:0000313" key="10">
    <source>
        <dbReference type="EMBL" id="MBR0663251.1"/>
    </source>
</evidence>
<dbReference type="SMART" id="SM00670">
    <property type="entry name" value="PINc"/>
    <property type="match status" value="1"/>
</dbReference>
<dbReference type="HAMAP" id="MF_00265">
    <property type="entry name" value="VapC_Nob1"/>
    <property type="match status" value="1"/>
</dbReference>
<feature type="binding site" evidence="8">
    <location>
        <position position="94"/>
    </location>
    <ligand>
        <name>Mg(2+)</name>
        <dbReference type="ChEBI" id="CHEBI:18420"/>
    </ligand>
</feature>
<dbReference type="InterPro" id="IPR029060">
    <property type="entry name" value="PIN-like_dom_sf"/>
</dbReference>
<keyword evidence="5 8" id="KW-0378">Hydrolase</keyword>
<name>A0ABS5ESI4_9PROT</name>
<feature type="binding site" evidence="8">
    <location>
        <position position="3"/>
    </location>
    <ligand>
        <name>Mg(2+)</name>
        <dbReference type="ChEBI" id="CHEBI:18420"/>
    </ligand>
</feature>
<dbReference type="InterPro" id="IPR002716">
    <property type="entry name" value="PIN_dom"/>
</dbReference>
<dbReference type="EMBL" id="JAAGBB010000002">
    <property type="protein sequence ID" value="MBR0663251.1"/>
    <property type="molecule type" value="Genomic_DNA"/>
</dbReference>
<keyword evidence="8" id="KW-0800">Toxin</keyword>
<dbReference type="SUPFAM" id="SSF88723">
    <property type="entry name" value="PIN domain-like"/>
    <property type="match status" value="1"/>
</dbReference>
<dbReference type="PANTHER" id="PTHR33653:SF1">
    <property type="entry name" value="RIBONUCLEASE VAPC2"/>
    <property type="match status" value="1"/>
</dbReference>
<evidence type="ECO:0000256" key="4">
    <source>
        <dbReference type="ARBA" id="ARBA00022723"/>
    </source>
</evidence>
<comment type="similarity">
    <text evidence="7 8">Belongs to the PINc/VapC protein family.</text>
</comment>